<gene>
    <name evidence="2" type="ORF">FCM35_KLT16319</name>
</gene>
<sequence length="142" mass="15917">MTSPAIKGRRPPPPPPLIGKAGNLTIFITPPQTTTTVSNSNRSTPNPNLFPVQAPPIRWEGYPAVAARNSLESVCQFLWSALAKAQYVHSSLDSYVADWFGLNHSKYQRELNDYYERMQKPLKNEFGDQTQPKDDTSKIEAL</sequence>
<evidence type="ECO:0000313" key="3">
    <source>
        <dbReference type="Proteomes" id="UP000623129"/>
    </source>
</evidence>
<protein>
    <submittedName>
        <fullName evidence="2">Anther-specific proline-rich protein APG-like protein</fullName>
    </submittedName>
</protein>
<evidence type="ECO:0000256" key="1">
    <source>
        <dbReference type="SAM" id="MobiDB-lite"/>
    </source>
</evidence>
<comment type="caution">
    <text evidence="2">The sequence shown here is derived from an EMBL/GenBank/DDBJ whole genome shotgun (WGS) entry which is preliminary data.</text>
</comment>
<organism evidence="2 3">
    <name type="scientific">Carex littledalei</name>
    <dbReference type="NCBI Taxonomy" id="544730"/>
    <lineage>
        <taxon>Eukaryota</taxon>
        <taxon>Viridiplantae</taxon>
        <taxon>Streptophyta</taxon>
        <taxon>Embryophyta</taxon>
        <taxon>Tracheophyta</taxon>
        <taxon>Spermatophyta</taxon>
        <taxon>Magnoliopsida</taxon>
        <taxon>Liliopsida</taxon>
        <taxon>Poales</taxon>
        <taxon>Cyperaceae</taxon>
        <taxon>Cyperoideae</taxon>
        <taxon>Cariceae</taxon>
        <taxon>Carex</taxon>
        <taxon>Carex subgen. Euthyceras</taxon>
    </lineage>
</organism>
<name>A0A833VWV8_9POAL</name>
<feature type="compositionally biased region" description="Low complexity" evidence="1">
    <location>
        <begin position="33"/>
        <end position="47"/>
    </location>
</feature>
<evidence type="ECO:0000313" key="2">
    <source>
        <dbReference type="EMBL" id="KAF3338848.1"/>
    </source>
</evidence>
<accession>A0A833VWV8</accession>
<dbReference type="OrthoDB" id="45963at2759"/>
<proteinExistence type="predicted"/>
<keyword evidence="3" id="KW-1185">Reference proteome</keyword>
<dbReference type="AlphaFoldDB" id="A0A833VWV8"/>
<dbReference type="EMBL" id="SWLB01000004">
    <property type="protein sequence ID" value="KAF3338848.1"/>
    <property type="molecule type" value="Genomic_DNA"/>
</dbReference>
<feature type="region of interest" description="Disordered" evidence="1">
    <location>
        <begin position="33"/>
        <end position="52"/>
    </location>
</feature>
<dbReference type="PANTHER" id="PTHR37376">
    <property type="entry name" value="EXPRESSED PROTEIN"/>
    <property type="match status" value="1"/>
</dbReference>
<dbReference type="PANTHER" id="PTHR37376:SF1">
    <property type="entry name" value="EXPRESSED PROTEIN"/>
    <property type="match status" value="1"/>
</dbReference>
<reference evidence="2" key="1">
    <citation type="submission" date="2020-01" db="EMBL/GenBank/DDBJ databases">
        <title>Genome sequence of Kobresia littledalei, the first chromosome-level genome in the family Cyperaceae.</title>
        <authorList>
            <person name="Qu G."/>
        </authorList>
    </citation>
    <scope>NUCLEOTIDE SEQUENCE</scope>
    <source>
        <strain evidence="2">C.B.Clarke</strain>
        <tissue evidence="2">Leaf</tissue>
    </source>
</reference>
<dbReference type="Proteomes" id="UP000623129">
    <property type="component" value="Unassembled WGS sequence"/>
</dbReference>
<feature type="region of interest" description="Disordered" evidence="1">
    <location>
        <begin position="122"/>
        <end position="142"/>
    </location>
</feature>